<keyword evidence="4" id="KW-1185">Reference proteome</keyword>
<feature type="compositionally biased region" description="Basic and acidic residues" evidence="1">
    <location>
        <begin position="268"/>
        <end position="280"/>
    </location>
</feature>
<evidence type="ECO:0000256" key="2">
    <source>
        <dbReference type="SAM" id="SignalP"/>
    </source>
</evidence>
<evidence type="ECO:0000256" key="1">
    <source>
        <dbReference type="SAM" id="MobiDB-lite"/>
    </source>
</evidence>
<comment type="caution">
    <text evidence="3">The sequence shown here is derived from an EMBL/GenBank/DDBJ whole genome shotgun (WGS) entry which is preliminary data.</text>
</comment>
<proteinExistence type="predicted"/>
<evidence type="ECO:0000313" key="3">
    <source>
        <dbReference type="EMBL" id="KAK2593372.1"/>
    </source>
</evidence>
<dbReference type="EMBL" id="JASWJB010000214">
    <property type="protein sequence ID" value="KAK2593372.1"/>
    <property type="molecule type" value="Genomic_DNA"/>
</dbReference>
<keyword evidence="2" id="KW-0732">Signal</keyword>
<protein>
    <submittedName>
        <fullName evidence="3">Uncharacterized protein</fullName>
    </submittedName>
</protein>
<gene>
    <name evidence="3" type="ORF">QQS21_008903</name>
</gene>
<organism evidence="3 4">
    <name type="scientific">Conoideocrella luteorostrata</name>
    <dbReference type="NCBI Taxonomy" id="1105319"/>
    <lineage>
        <taxon>Eukaryota</taxon>
        <taxon>Fungi</taxon>
        <taxon>Dikarya</taxon>
        <taxon>Ascomycota</taxon>
        <taxon>Pezizomycotina</taxon>
        <taxon>Sordariomycetes</taxon>
        <taxon>Hypocreomycetidae</taxon>
        <taxon>Hypocreales</taxon>
        <taxon>Clavicipitaceae</taxon>
        <taxon>Conoideocrella</taxon>
    </lineage>
</organism>
<sequence>MLIIYLVSWLSLVLPFVLAERKYELYPGERDPMLYNDYITIGFLRKHRRHRVNYWIRAYLGPNCTKPMDPKSGFVSNFGCTGKCWAIGPTQGIKSILIEAPWCQEPGLEYSFEETRRVWSQGHFISPYINLAKHGPVVVAFRKNPHSHKAGCNSENMIKRLVIPRKMGLFDHCHTFDGAKPTHFDLKLPRACDPGHINTMKPDEKTMDNTPIDWEGWDKSPPEVKPIKANPDDERIKVFHENDDAREGSGEQVHEQSADTEQTNGQETKTETEGDDREMLELSDESYQMW</sequence>
<name>A0AAJ0CIS7_9HYPO</name>
<feature type="region of interest" description="Disordered" evidence="1">
    <location>
        <begin position="197"/>
        <end position="290"/>
    </location>
</feature>
<accession>A0AAJ0CIS7</accession>
<reference evidence="3" key="1">
    <citation type="submission" date="2023-06" db="EMBL/GenBank/DDBJ databases">
        <title>Conoideocrella luteorostrata (Hypocreales: Clavicipitaceae), a potential biocontrol fungus for elongate hemlock scale in United States Christmas tree production areas.</title>
        <authorList>
            <person name="Barrett H."/>
            <person name="Lovett B."/>
            <person name="Macias A.M."/>
            <person name="Stajich J.E."/>
            <person name="Kasson M.T."/>
        </authorList>
    </citation>
    <scope>NUCLEOTIDE SEQUENCE</scope>
    <source>
        <strain evidence="3">ARSEF 14590</strain>
    </source>
</reference>
<dbReference type="Proteomes" id="UP001251528">
    <property type="component" value="Unassembled WGS sequence"/>
</dbReference>
<feature type="compositionally biased region" description="Basic and acidic residues" evidence="1">
    <location>
        <begin position="216"/>
        <end position="257"/>
    </location>
</feature>
<dbReference type="AlphaFoldDB" id="A0AAJ0CIS7"/>
<feature type="signal peptide" evidence="2">
    <location>
        <begin position="1"/>
        <end position="19"/>
    </location>
</feature>
<feature type="chain" id="PRO_5042521492" evidence="2">
    <location>
        <begin position="20"/>
        <end position="290"/>
    </location>
</feature>
<evidence type="ECO:0000313" key="4">
    <source>
        <dbReference type="Proteomes" id="UP001251528"/>
    </source>
</evidence>